<reference evidence="1" key="2">
    <citation type="submission" date="2020-09" db="EMBL/GenBank/DDBJ databases">
        <authorList>
            <person name="Sun Q."/>
            <person name="Zhou Y."/>
        </authorList>
    </citation>
    <scope>NUCLEOTIDE SEQUENCE</scope>
    <source>
        <strain evidence="1">CGMCC 1.15367</strain>
    </source>
</reference>
<dbReference type="SUPFAM" id="SSF53448">
    <property type="entry name" value="Nucleotide-diphospho-sugar transferases"/>
    <property type="match status" value="1"/>
</dbReference>
<dbReference type="RefSeq" id="WP_188907472.1">
    <property type="nucleotide sequence ID" value="NZ_BMIQ01000002.1"/>
</dbReference>
<evidence type="ECO:0000313" key="1">
    <source>
        <dbReference type="EMBL" id="GGD95897.1"/>
    </source>
</evidence>
<dbReference type="EMBL" id="BMIQ01000002">
    <property type="protein sequence ID" value="GGD95897.1"/>
    <property type="molecule type" value="Genomic_DNA"/>
</dbReference>
<dbReference type="Proteomes" id="UP000644699">
    <property type="component" value="Unassembled WGS sequence"/>
</dbReference>
<dbReference type="AlphaFoldDB" id="A0A917E2U4"/>
<gene>
    <name evidence="1" type="ORF">GCM10011390_13310</name>
</gene>
<keyword evidence="2" id="KW-1185">Reference proteome</keyword>
<protein>
    <submittedName>
        <fullName evidence="1">Glycosyl transferase</fullName>
    </submittedName>
</protein>
<dbReference type="Gene3D" id="3.90.550.10">
    <property type="entry name" value="Spore Coat Polysaccharide Biosynthesis Protein SpsA, Chain A"/>
    <property type="match status" value="1"/>
</dbReference>
<dbReference type="CDD" id="cd00761">
    <property type="entry name" value="Glyco_tranf_GTA_type"/>
    <property type="match status" value="1"/>
</dbReference>
<reference evidence="1" key="1">
    <citation type="journal article" date="2014" name="Int. J. Syst. Evol. Microbiol.">
        <title>Complete genome sequence of Corynebacterium casei LMG S-19264T (=DSM 44701T), isolated from a smear-ripened cheese.</title>
        <authorList>
            <consortium name="US DOE Joint Genome Institute (JGI-PGF)"/>
            <person name="Walter F."/>
            <person name="Albersmeier A."/>
            <person name="Kalinowski J."/>
            <person name="Ruckert C."/>
        </authorList>
    </citation>
    <scope>NUCLEOTIDE SEQUENCE</scope>
    <source>
        <strain evidence="1">CGMCC 1.15367</strain>
    </source>
</reference>
<keyword evidence="1" id="KW-0808">Transferase</keyword>
<name>A0A917E2U4_9HYPH</name>
<accession>A0A917E2U4</accession>
<comment type="caution">
    <text evidence="1">The sequence shown here is derived from an EMBL/GenBank/DDBJ whole genome shotgun (WGS) entry which is preliminary data.</text>
</comment>
<sequence>MTPYVIVATKGRAAEVAVLFDHLAAQSTPPRRTLVVGAGPADVAGLADHPRGAAIGAEILMADKAGLPIQRNVGLDRLAAEGCLADADAFVVFFDDDFRPAGDWLQRAGETFAAMPEVVGFTGLVLADGIKGPGLTEAEAGLYLSGQRPGQPHWATGTEPRDLESVYGCNMAWRAGLVAAQRFDERLPLYAWQEDRDYTGQALKRGRVIFAPACRGVHLGVKGARSSGVRLGYSQIANPIYLAGKGSMRRRDTLEFVARSLLSNIVKSLIADRSADFPGRCRGNWVALRDLATGSMRPERILDL</sequence>
<dbReference type="GO" id="GO:0016740">
    <property type="term" value="F:transferase activity"/>
    <property type="evidence" value="ECO:0007669"/>
    <property type="project" value="UniProtKB-KW"/>
</dbReference>
<evidence type="ECO:0000313" key="2">
    <source>
        <dbReference type="Proteomes" id="UP000644699"/>
    </source>
</evidence>
<organism evidence="1 2">
    <name type="scientific">Aureimonas endophytica</name>
    <dbReference type="NCBI Taxonomy" id="2027858"/>
    <lineage>
        <taxon>Bacteria</taxon>
        <taxon>Pseudomonadati</taxon>
        <taxon>Pseudomonadota</taxon>
        <taxon>Alphaproteobacteria</taxon>
        <taxon>Hyphomicrobiales</taxon>
        <taxon>Aurantimonadaceae</taxon>
        <taxon>Aureimonas</taxon>
    </lineage>
</organism>
<proteinExistence type="predicted"/>
<dbReference type="InterPro" id="IPR029044">
    <property type="entry name" value="Nucleotide-diphossugar_trans"/>
</dbReference>